<organism evidence="2 3">
    <name type="scientific">Vitrella brassicaformis (strain CCMP3155)</name>
    <dbReference type="NCBI Taxonomy" id="1169540"/>
    <lineage>
        <taxon>Eukaryota</taxon>
        <taxon>Sar</taxon>
        <taxon>Alveolata</taxon>
        <taxon>Colpodellida</taxon>
        <taxon>Vitrellaceae</taxon>
        <taxon>Vitrella</taxon>
    </lineage>
</organism>
<accession>A0A0G4FR14</accession>
<evidence type="ECO:0000313" key="2">
    <source>
        <dbReference type="EMBL" id="CEM16894.1"/>
    </source>
</evidence>
<dbReference type="AlphaFoldDB" id="A0A0G4FR14"/>
<name>A0A0G4FR14_VITBC</name>
<proteinExistence type="predicted"/>
<reference evidence="2 3" key="1">
    <citation type="submission" date="2014-11" db="EMBL/GenBank/DDBJ databases">
        <authorList>
            <person name="Zhu J."/>
            <person name="Qi W."/>
            <person name="Song R."/>
        </authorList>
    </citation>
    <scope>NUCLEOTIDE SEQUENCE [LARGE SCALE GENOMIC DNA]</scope>
</reference>
<feature type="region of interest" description="Disordered" evidence="1">
    <location>
        <begin position="74"/>
        <end position="127"/>
    </location>
</feature>
<evidence type="ECO:0000313" key="3">
    <source>
        <dbReference type="Proteomes" id="UP000041254"/>
    </source>
</evidence>
<dbReference type="VEuPathDB" id="CryptoDB:Vbra_2543"/>
<feature type="compositionally biased region" description="Basic and acidic residues" evidence="1">
    <location>
        <begin position="98"/>
        <end position="115"/>
    </location>
</feature>
<feature type="compositionally biased region" description="Low complexity" evidence="1">
    <location>
        <begin position="74"/>
        <end position="94"/>
    </location>
</feature>
<dbReference type="EMBL" id="CDMY01000487">
    <property type="protein sequence ID" value="CEM16894.1"/>
    <property type="molecule type" value="Genomic_DNA"/>
</dbReference>
<protein>
    <submittedName>
        <fullName evidence="2">Uncharacterized protein</fullName>
    </submittedName>
</protein>
<evidence type="ECO:0000256" key="1">
    <source>
        <dbReference type="SAM" id="MobiDB-lite"/>
    </source>
</evidence>
<gene>
    <name evidence="2" type="ORF">Vbra_2543</name>
</gene>
<sequence length="127" mass="14304">MKELDIHPPDLSELGWDDFQALETTLYPDGSVKDKDMFRYYVRGFKQQQHVRLLARKGKVEECRTYIADLVSGEAETAPSSSAGSPESGSSPQSHVGDPTKRQSDDEFRKRRGNEQDGDTGEPTRQQ</sequence>
<dbReference type="Proteomes" id="UP000041254">
    <property type="component" value="Unassembled WGS sequence"/>
</dbReference>
<dbReference type="InParanoid" id="A0A0G4FR14"/>
<keyword evidence="3" id="KW-1185">Reference proteome</keyword>